<dbReference type="PANTHER" id="PTHR47623">
    <property type="entry name" value="OS09G0287300 PROTEIN"/>
    <property type="match status" value="1"/>
</dbReference>
<evidence type="ECO:0000313" key="2">
    <source>
        <dbReference type="Proteomes" id="UP000199226"/>
    </source>
</evidence>
<dbReference type="RefSeq" id="WP_090701886.1">
    <property type="nucleotide sequence ID" value="NZ_FNHH01000006.1"/>
</dbReference>
<dbReference type="Gene3D" id="3.40.50.1240">
    <property type="entry name" value="Phosphoglycerate mutase-like"/>
    <property type="match status" value="1"/>
</dbReference>
<dbReference type="InterPro" id="IPR013078">
    <property type="entry name" value="His_Pase_superF_clade-1"/>
</dbReference>
<reference evidence="2" key="1">
    <citation type="submission" date="2016-10" db="EMBL/GenBank/DDBJ databases">
        <authorList>
            <person name="Varghese N."/>
            <person name="Submissions S."/>
        </authorList>
    </citation>
    <scope>NUCLEOTIDE SEQUENCE [LARGE SCALE GENOMIC DNA]</scope>
    <source>
        <strain evidence="2">DSM 24536</strain>
    </source>
</reference>
<dbReference type="AlphaFoldDB" id="A0A1G9QIT0"/>
<dbReference type="STRING" id="990371.SAMN05421813_10659"/>
<keyword evidence="2" id="KW-1185">Reference proteome</keyword>
<evidence type="ECO:0000313" key="1">
    <source>
        <dbReference type="EMBL" id="SDM10929.1"/>
    </source>
</evidence>
<accession>A0A1G9QIT0</accession>
<protein>
    <submittedName>
        <fullName evidence="1">Phosphohistidine phosphatase</fullName>
    </submittedName>
</protein>
<dbReference type="CDD" id="cd07067">
    <property type="entry name" value="HP_PGM_like"/>
    <property type="match status" value="1"/>
</dbReference>
<dbReference type="Proteomes" id="UP000199226">
    <property type="component" value="Unassembled WGS sequence"/>
</dbReference>
<dbReference type="PANTHER" id="PTHR47623:SF1">
    <property type="entry name" value="OS09G0287300 PROTEIN"/>
    <property type="match status" value="1"/>
</dbReference>
<gene>
    <name evidence="1" type="ORF">SAMN05421813_10659</name>
</gene>
<name>A0A1G9QIT0_9SPHI</name>
<organism evidence="1 2">
    <name type="scientific">Daejeonella rubra</name>
    <dbReference type="NCBI Taxonomy" id="990371"/>
    <lineage>
        <taxon>Bacteria</taxon>
        <taxon>Pseudomonadati</taxon>
        <taxon>Bacteroidota</taxon>
        <taxon>Sphingobacteriia</taxon>
        <taxon>Sphingobacteriales</taxon>
        <taxon>Sphingobacteriaceae</taxon>
        <taxon>Daejeonella</taxon>
    </lineage>
</organism>
<dbReference type="Pfam" id="PF00300">
    <property type="entry name" value="His_Phos_1"/>
    <property type="match status" value="1"/>
</dbReference>
<sequence length="166" mass="18780">MAKSLLLIRHAKSDWADLMLSDFKRPLNHRGDSNAPEMAKRLVKRELFPQQLISSPAIRAISTAKHFATELNIKPSDIIQEPEIYDALTQSLLSVVNNLDENSDFTALFGHNPALTGLVNYLCDQTIFNIPTCGMVLIKFPFEKWKMLSKGTGDLIFFDFPKNDKL</sequence>
<dbReference type="InterPro" id="IPR029033">
    <property type="entry name" value="His_PPase_superfam"/>
</dbReference>
<proteinExistence type="predicted"/>
<dbReference type="SUPFAM" id="SSF53254">
    <property type="entry name" value="Phosphoglycerate mutase-like"/>
    <property type="match status" value="1"/>
</dbReference>
<dbReference type="EMBL" id="FNHH01000006">
    <property type="protein sequence ID" value="SDM10929.1"/>
    <property type="molecule type" value="Genomic_DNA"/>
</dbReference>
<dbReference type="OrthoDB" id="9810154at2"/>